<dbReference type="EMBL" id="JABWCS010000190">
    <property type="protein sequence ID" value="NUU59635.1"/>
    <property type="molecule type" value="Genomic_DNA"/>
</dbReference>
<comment type="caution">
    <text evidence="4">The sequence shown here is derived from an EMBL/GenBank/DDBJ whole genome shotgun (WGS) entry which is preliminary data.</text>
</comment>
<dbReference type="InterPro" id="IPR051465">
    <property type="entry name" value="Cell_Envelope_Struct_Comp"/>
</dbReference>
<keyword evidence="5" id="KW-1185">Reference proteome</keyword>
<sequence length="683" mass="71680">MTLKKKLAVSTLAVSLAAASFAGIPFSSEGLAKQFGFTGVAAASAVTQDTVKDKIKKLYAELDEAGRKNLLAYQDEASKITTTQFENIFSAFLNNEKLGLSADNKDTLYTAFVGVSSVVYDVYDGDYSKLKEIRTNADNIKLLKEIAAKADVADLTFDDVVDFIFGENGVEATLRSLVSSKTKEELIAIATNPAGQEELFNEAIAKVLNTRTGSTGAATVSQVVYNLNITSADVKATLKTFNTEIKSAKPAVQSLVLAYIRAFGLGNGGPVDPGTPGTPGTNPGGGDSSPGTPAVTVVVKDGGVYDVSKLVSIVDGKATLKLVDADVLKAFDALVAAAKAAGKEAKDLTLTLDLGTVNAKTVEVPLSKAIIDAAKAKGIANIAVTFNGLTVTIPVGQFDAAIALTVSNADDAVVTSVTKLKLASSVYEFGLTVDGKAVTTFKQPITLKLPLKNTEGLDKELLSVTKLVYNSLQFQGGVLDGDYIVEPRDTFSSYAVLENKVSFSDIASVQAWAGRQIQVVAAKGAIEGVGDGKFAPKSNVTRAEFAKMLIRGLNLENSSATQSFSDVRANDWFAPYVAVAAEKGIINGRGDNKFDPNATITRAEMATMISRALKSVKDIKDTASLSALSAFSDAAKISSTLKEGVAFAASHDLVIGNAGKFNPNNSATRAEAAVIIYRTINFK</sequence>
<evidence type="ECO:0000259" key="3">
    <source>
        <dbReference type="PROSITE" id="PS51272"/>
    </source>
</evidence>
<name>A0A850EEN2_9BACL</name>
<evidence type="ECO:0000256" key="2">
    <source>
        <dbReference type="SAM" id="SignalP"/>
    </source>
</evidence>
<dbReference type="Pfam" id="PF00395">
    <property type="entry name" value="SLH"/>
    <property type="match status" value="3"/>
</dbReference>
<feature type="domain" description="SLH" evidence="3">
    <location>
        <begin position="628"/>
        <end position="683"/>
    </location>
</feature>
<reference evidence="4" key="1">
    <citation type="submission" date="2020-06" db="EMBL/GenBank/DDBJ databases">
        <title>Paenibacillus sp. nov., isolated from soil.</title>
        <authorList>
            <person name="Seo Y.L."/>
        </authorList>
    </citation>
    <scope>NUCLEOTIDE SEQUENCE [LARGE SCALE GENOMIC DNA]</scope>
    <source>
        <strain evidence="4">JW14</strain>
    </source>
</reference>
<dbReference type="PROSITE" id="PS51272">
    <property type="entry name" value="SLH"/>
    <property type="match status" value="3"/>
</dbReference>
<feature type="chain" id="PRO_5039369587" evidence="2">
    <location>
        <begin position="23"/>
        <end position="683"/>
    </location>
</feature>
<dbReference type="InterPro" id="IPR001119">
    <property type="entry name" value="SLH_dom"/>
</dbReference>
<feature type="domain" description="SLH" evidence="3">
    <location>
        <begin position="560"/>
        <end position="623"/>
    </location>
</feature>
<dbReference type="RefSeq" id="WP_175370304.1">
    <property type="nucleotide sequence ID" value="NZ_JABWCS010000190.1"/>
</dbReference>
<evidence type="ECO:0000256" key="1">
    <source>
        <dbReference type="SAM" id="MobiDB-lite"/>
    </source>
</evidence>
<feature type="domain" description="SLH" evidence="3">
    <location>
        <begin position="500"/>
        <end position="559"/>
    </location>
</feature>
<keyword evidence="2" id="KW-0732">Signal</keyword>
<feature type="signal peptide" evidence="2">
    <location>
        <begin position="1"/>
        <end position="22"/>
    </location>
</feature>
<evidence type="ECO:0000313" key="4">
    <source>
        <dbReference type="EMBL" id="NUU59635.1"/>
    </source>
</evidence>
<protein>
    <submittedName>
        <fullName evidence="4">S-layer homology domain-containing protein</fullName>
    </submittedName>
</protein>
<feature type="region of interest" description="Disordered" evidence="1">
    <location>
        <begin position="270"/>
        <end position="293"/>
    </location>
</feature>
<dbReference type="PANTHER" id="PTHR43308:SF5">
    <property type="entry name" value="S-LAYER PROTEIN _ PEPTIDOGLYCAN ENDO-BETA-N-ACETYLGLUCOSAMINIDASE"/>
    <property type="match status" value="1"/>
</dbReference>
<feature type="compositionally biased region" description="Low complexity" evidence="1">
    <location>
        <begin position="272"/>
        <end position="281"/>
    </location>
</feature>
<gene>
    <name evidence="4" type="ORF">HPT30_04610</name>
</gene>
<organism evidence="4 5">
    <name type="scientific">Paenibacillus agri</name>
    <dbReference type="NCBI Taxonomy" id="2744309"/>
    <lineage>
        <taxon>Bacteria</taxon>
        <taxon>Bacillati</taxon>
        <taxon>Bacillota</taxon>
        <taxon>Bacilli</taxon>
        <taxon>Bacillales</taxon>
        <taxon>Paenibacillaceae</taxon>
        <taxon>Paenibacillus</taxon>
    </lineage>
</organism>
<evidence type="ECO:0000313" key="5">
    <source>
        <dbReference type="Proteomes" id="UP000564806"/>
    </source>
</evidence>
<dbReference type="Proteomes" id="UP000564806">
    <property type="component" value="Unassembled WGS sequence"/>
</dbReference>
<dbReference type="PANTHER" id="PTHR43308">
    <property type="entry name" value="OUTER MEMBRANE PROTEIN ALPHA-RELATED"/>
    <property type="match status" value="1"/>
</dbReference>
<accession>A0A850EEN2</accession>
<dbReference type="AlphaFoldDB" id="A0A850EEN2"/>
<proteinExistence type="predicted"/>